<evidence type="ECO:0000313" key="4">
    <source>
        <dbReference type="Proteomes" id="UP001148125"/>
    </source>
</evidence>
<evidence type="ECO:0000256" key="1">
    <source>
        <dbReference type="ARBA" id="ARBA00022857"/>
    </source>
</evidence>
<evidence type="ECO:0000256" key="2">
    <source>
        <dbReference type="ARBA" id="ARBA00023002"/>
    </source>
</evidence>
<dbReference type="GO" id="GO:0008670">
    <property type="term" value="F:2,4-dienoyl-CoA reductase (NADPH) activity"/>
    <property type="evidence" value="ECO:0007669"/>
    <property type="project" value="UniProtKB-EC"/>
</dbReference>
<dbReference type="Pfam" id="PF13561">
    <property type="entry name" value="adh_short_C2"/>
    <property type="match status" value="1"/>
</dbReference>
<organism evidence="3 4">
    <name type="scientific">Alkalihalobacterium chitinilyticum</name>
    <dbReference type="NCBI Taxonomy" id="2980103"/>
    <lineage>
        <taxon>Bacteria</taxon>
        <taxon>Bacillati</taxon>
        <taxon>Bacillota</taxon>
        <taxon>Bacilli</taxon>
        <taxon>Bacillales</taxon>
        <taxon>Bacillaceae</taxon>
        <taxon>Alkalihalobacterium</taxon>
    </lineage>
</organism>
<sequence>MKGNVVIVTGGGSGIGKGMAKKFAQEGANVVITGRTLDKLEEAKKEIETFETQVLCLQMDVRDPEAVKKMVEDTKQAFGKIDHLVNNAAGNFICPSEDLSLNGWYSVVDIVLNGTWYCTQTVGKEWIESRHQGSILNISTTYAWMASPGTVHSAAAKAGVLAMTRTLAVEWGKKYGIRLNAIAPGPIAETGAVEKLWPTDKQAEKVLNSIPSKRLGTTEEVANLAYFLLSPAAQYINGECITIDGAQWLNNSSFQL</sequence>
<reference evidence="3" key="1">
    <citation type="submission" date="2024-05" db="EMBL/GenBank/DDBJ databases">
        <title>Alkalihalobacillus sp. strain MEB203 novel alkaliphilic bacterium from Lonar Lake, India.</title>
        <authorList>
            <person name="Joshi A."/>
            <person name="Thite S."/>
            <person name="Mengade P."/>
        </authorList>
    </citation>
    <scope>NUCLEOTIDE SEQUENCE</scope>
    <source>
        <strain evidence="3">MEB 203</strain>
    </source>
</reference>
<dbReference type="PRINTS" id="PR00080">
    <property type="entry name" value="SDRFAMILY"/>
</dbReference>
<keyword evidence="1" id="KW-0521">NADP</keyword>
<dbReference type="SUPFAM" id="SSF51735">
    <property type="entry name" value="NAD(P)-binding Rossmann-fold domains"/>
    <property type="match status" value="1"/>
</dbReference>
<dbReference type="RefSeq" id="WP_275116431.1">
    <property type="nucleotide sequence ID" value="NZ_JAOTPO010000001.1"/>
</dbReference>
<accession>A0ABT5VC90</accession>
<gene>
    <name evidence="3" type="primary">fadH</name>
    <name evidence="3" type="ORF">N7Z68_00175</name>
</gene>
<proteinExistence type="predicted"/>
<name>A0ABT5VC90_9BACI</name>
<comment type="caution">
    <text evidence="3">The sequence shown here is derived from an EMBL/GenBank/DDBJ whole genome shotgun (WGS) entry which is preliminary data.</text>
</comment>
<keyword evidence="2 3" id="KW-0560">Oxidoreductase</keyword>
<dbReference type="Gene3D" id="3.40.50.720">
    <property type="entry name" value="NAD(P)-binding Rossmann-like Domain"/>
    <property type="match status" value="1"/>
</dbReference>
<dbReference type="PANTHER" id="PTHR43296:SF2">
    <property type="entry name" value="PEROXISOMAL 2,4-DIENOYL-COA REDUCTASE [(3E)-ENOYL-COA-PRODUCING]"/>
    <property type="match status" value="1"/>
</dbReference>
<dbReference type="Proteomes" id="UP001148125">
    <property type="component" value="Unassembled WGS sequence"/>
</dbReference>
<dbReference type="EMBL" id="JAOTPO010000001">
    <property type="protein sequence ID" value="MDE5411794.1"/>
    <property type="molecule type" value="Genomic_DNA"/>
</dbReference>
<dbReference type="InterPro" id="IPR002347">
    <property type="entry name" value="SDR_fam"/>
</dbReference>
<dbReference type="InterPro" id="IPR036291">
    <property type="entry name" value="NAD(P)-bd_dom_sf"/>
</dbReference>
<dbReference type="NCBIfam" id="NF005811">
    <property type="entry name" value="PRK07677.1"/>
    <property type="match status" value="1"/>
</dbReference>
<protein>
    <submittedName>
        <fullName evidence="3">2,4-dienoyl-CoA reductase</fullName>
        <ecNumber evidence="3">1.3.1.34</ecNumber>
    </submittedName>
</protein>
<keyword evidence="4" id="KW-1185">Reference proteome</keyword>
<dbReference type="CDD" id="cd05369">
    <property type="entry name" value="TER_DECR_SDR_a"/>
    <property type="match status" value="1"/>
</dbReference>
<dbReference type="PRINTS" id="PR00081">
    <property type="entry name" value="GDHRDH"/>
</dbReference>
<evidence type="ECO:0000313" key="3">
    <source>
        <dbReference type="EMBL" id="MDE5411794.1"/>
    </source>
</evidence>
<dbReference type="PANTHER" id="PTHR43296">
    <property type="entry name" value="PEROXISOMAL 2,4-DIENOYL-COA REDUCTASE"/>
    <property type="match status" value="1"/>
</dbReference>
<dbReference type="InterPro" id="IPR045017">
    <property type="entry name" value="DECR2-like"/>
</dbReference>
<dbReference type="EC" id="1.3.1.34" evidence="3"/>